<dbReference type="SUPFAM" id="SSF47113">
    <property type="entry name" value="Histone-fold"/>
    <property type="match status" value="1"/>
</dbReference>
<feature type="compositionally biased region" description="Basic and acidic residues" evidence="1">
    <location>
        <begin position="422"/>
        <end position="433"/>
    </location>
</feature>
<feature type="region of interest" description="Disordered" evidence="1">
    <location>
        <begin position="60"/>
        <end position="81"/>
    </location>
</feature>
<proteinExistence type="predicted"/>
<organism evidence="2 3">
    <name type="scientific">Symbiodinium microadriaticum</name>
    <name type="common">Dinoflagellate</name>
    <name type="synonym">Zooxanthella microadriatica</name>
    <dbReference type="NCBI Taxonomy" id="2951"/>
    <lineage>
        <taxon>Eukaryota</taxon>
        <taxon>Sar</taxon>
        <taxon>Alveolata</taxon>
        <taxon>Dinophyceae</taxon>
        <taxon>Suessiales</taxon>
        <taxon>Symbiodiniaceae</taxon>
        <taxon>Symbiodinium</taxon>
    </lineage>
</organism>
<keyword evidence="3" id="KW-1185">Reference proteome</keyword>
<dbReference type="GO" id="GO:0046982">
    <property type="term" value="F:protein heterodimerization activity"/>
    <property type="evidence" value="ECO:0007669"/>
    <property type="project" value="InterPro"/>
</dbReference>
<dbReference type="OrthoDB" id="438650at2759"/>
<feature type="compositionally biased region" description="Low complexity" evidence="1">
    <location>
        <begin position="442"/>
        <end position="460"/>
    </location>
</feature>
<feature type="region of interest" description="Disordered" evidence="1">
    <location>
        <begin position="644"/>
        <end position="776"/>
    </location>
</feature>
<evidence type="ECO:0000256" key="1">
    <source>
        <dbReference type="SAM" id="MobiDB-lite"/>
    </source>
</evidence>
<reference evidence="2 3" key="1">
    <citation type="submission" date="2016-02" db="EMBL/GenBank/DDBJ databases">
        <title>Genome analysis of coral dinoflagellate symbionts highlights evolutionary adaptations to a symbiotic lifestyle.</title>
        <authorList>
            <person name="Aranda M."/>
            <person name="Li Y."/>
            <person name="Liew Y.J."/>
            <person name="Baumgarten S."/>
            <person name="Simakov O."/>
            <person name="Wilson M."/>
            <person name="Piel J."/>
            <person name="Ashoor H."/>
            <person name="Bougouffa S."/>
            <person name="Bajic V.B."/>
            <person name="Ryu T."/>
            <person name="Ravasi T."/>
            <person name="Bayer T."/>
            <person name="Micklem G."/>
            <person name="Kim H."/>
            <person name="Bhak J."/>
            <person name="Lajeunesse T.C."/>
            <person name="Voolstra C.R."/>
        </authorList>
    </citation>
    <scope>NUCLEOTIDE SEQUENCE [LARGE SCALE GENOMIC DNA]</scope>
    <source>
        <strain evidence="2 3">CCMP2467</strain>
    </source>
</reference>
<feature type="compositionally biased region" description="Polar residues" evidence="1">
    <location>
        <begin position="720"/>
        <end position="732"/>
    </location>
</feature>
<feature type="compositionally biased region" description="Basic and acidic residues" evidence="1">
    <location>
        <begin position="756"/>
        <end position="770"/>
    </location>
</feature>
<feature type="compositionally biased region" description="Acidic residues" evidence="1">
    <location>
        <begin position="2150"/>
        <end position="2167"/>
    </location>
</feature>
<feature type="compositionally biased region" description="Basic and acidic residues" evidence="1">
    <location>
        <begin position="255"/>
        <end position="266"/>
    </location>
</feature>
<sequence>MDLLVGNFEVAVPEKWWNTLDKDGKQKVISQMESQLQRGGGGNLMISLCDCFPQPGDEYLADQGDGEAASSSKPEGEAPVSWLHRSMRPSEKDRGDFSSIFGSLLRLVVRLLPTSGQSSLVAALEDALKHVSAEMYDTQKKELHAGFGGKPVFGISKSAVDTLHVAAEAYVTERLVQAGIIARHAGRTTTNEQDLILTKTLDDVCGRAISQGPPAKRRRMNLLFPLFLLGRVHGGGLDSIAIDLEAKMARDILSKQDSRGKKEKKEKSKKRKKCSSSASGDSSKEASEPELSQEQVEEQLQIQLSLKPKGQICFLIAESHRDLGGLTTMDLSELGGEYHSLCARDFESCKLVGKKKKRADKHDKESAALAPKALSLATKKWKGRLLQVFEMLVLNFLSKLSDKSRKTTVLQFAKMARDILSKQDSRGKKEKKEKSKKRKKCSSSASGDSSKAASEPELSQEQVEEQLQIQLSLKPKDLRMKAAVKYEGQICFLIAESHRDLGGLTTMDLSELGGEYHSLCARDFESCKLVGKKKKRADKHDKESAALASKALSLATKKWKGRLLQVFEMLVLNFLSKLSDKSRKTTVLQFETLVQLRRSLEGRIRETVKKGGREFKTELQKLMASLKKDAQQDMHKAEIDLRAASKKAKSTKTNASVNSVSTGSHKQRKVDKASKNPDEDTTADEDSEHAESDAEESAEGDGPDDEEAEESGSCGKPKSQPASRSGRPSQLSAGAEEDDEDLFDEKFSGKASPAKKATDDTKQTDKEKLGPEPGCKISDELQEMLGDVVSKHLPSDAAATGFFQLLHALDCTSPAALLDHLDAWEKRGEDLANISKILVTNAASKQVFARMSFSQKLQASQAIKDIFQNKDMYQSVLLAMAVDDDVPRVAGPHFFWHIVSREVDGSSFLLIDGAGGREWVHQQIVAKMREKASDQAAFAKLLRLLHNAARQKQPLPSLKNHVLDAGMLKDCLQQVRMSCGFPIPPDPEESEAASSLFQQEMVNVVENRGDPDVVPFTMLFVRLGADVLSLVKVQPTAKHHADGYEYLWCVRDIWAQLQISSAYFAWWGKNARDGLFDTFQSRWDLSAMHIIRPDSYRGEQPATIWPGLKYDSCSTAGLLLMLGMFAQIRGLSSDSQKRCLGILRRLLPLSDFSAGLRLLPDCFLEVEDGRVNLSGFFSRFEDDVREDLERWENCLALGASRKALGAPVPLADAWWYFFRLPLLDNVPVARVQKRLLHLCSQRVELGFANGHIPLRDVPPRPQVEGDALTPWSTGGAVRSANLAREQLLKRFVSRGGGFVTGLQNAGNKEICPVELGHRGTKSRNMGTVAADQYITAYMLSASQAFLKKLSAQRYKHMAWYEDASKVGTFEVLEVHLSTDGLVVAAPLSLLPQLKTTQDTSPQENLQKLEDMEASVDNPGPKELCESEKVSTRQKLLGLNQSLNVFMSFKLSDMQPSRALRPARRSERRVTVEDGDLVLSYLWDAETRSSEWQTTNFANFHSLLRVSTLQDEGDIGGAMCMAQHGLSVNIHRDTSHKLAREEVLAAGSIPEVVLIKKQIGLICKYDKAPWKSSSFGRRLSEAKELIDMLPETHTLIEMCAPGIIDDLGLDPATDLRQVKAAVVSFCKGKTRTGTDHNSGRWMDFTDSYSRLRREWHCRLCVHLFALLLEGKNPMRSIADCLSVQGSEDDVALQPKVLRVLVQPRSKAIANAVFFALQPFRAFQAAEVQLDKCRAGTASLRRYVALEWPNLMLSTMQSGLDHIKEILGTLDQSQVSDVLRIHFKHLIATVQHFSEFALMFQNFPWRFALLLDADEAVVARTARECKEEWDFLLMQEELCADASKCFPLKDVPFVRWYAYREPMTFMEERRFKVDDDVRSLVRAWQADPSSTLGCEDSFRNLRTGERAHGGGEIAPVQLQALSIKGVNERYHENFTTVGVEPSQVHSIPVKTIVKPGIFSAKRATATDTGLPGFSQMVKETTVSPHNLTRKSMNLWKACKDRDGNLSNSWVAELVRPGQVLQYGPETLLVIDAPFFLLRVWPLKKATVELDGRSVDAAVICTDEPCMKDVYPRSADDLHVLPATPIFHDVDPKGLSAHCFRNLCQSSGCPVAGNSSLKSCAQKLLQHLKYPKEQADEILQTFKKQAKRKDMGENADEDCGEDDGEDDGEIGVDTMCEARLLSRVLQKMERAEATTTEADDVPRQPLKPSAPWSEQDRGVGGEETVSDEVVPAGCACRLIFIFGRCLSPRVFAVGGSDFNFRAMRHNPSPEEAVLKMPFHDVSKLPPKLLKACWLLPLRPIV</sequence>
<dbReference type="EMBL" id="LSRX01000984">
    <property type="protein sequence ID" value="OLP85302.1"/>
    <property type="molecule type" value="Genomic_DNA"/>
</dbReference>
<name>A0A1Q9CQV3_SYMMI</name>
<evidence type="ECO:0000313" key="2">
    <source>
        <dbReference type="EMBL" id="OLP85302.1"/>
    </source>
</evidence>
<comment type="caution">
    <text evidence="2">The sequence shown here is derived from an EMBL/GenBank/DDBJ whole genome shotgun (WGS) entry which is preliminary data.</text>
</comment>
<feature type="region of interest" description="Disordered" evidence="1">
    <location>
        <begin position="255"/>
        <end position="294"/>
    </location>
</feature>
<dbReference type="Proteomes" id="UP000186817">
    <property type="component" value="Unassembled WGS sequence"/>
</dbReference>
<protein>
    <submittedName>
        <fullName evidence="2">Uncharacterized protein</fullName>
    </submittedName>
</protein>
<feature type="region of interest" description="Disordered" evidence="1">
    <location>
        <begin position="2188"/>
        <end position="2221"/>
    </location>
</feature>
<feature type="region of interest" description="Disordered" evidence="1">
    <location>
        <begin position="2143"/>
        <end position="2167"/>
    </location>
</feature>
<evidence type="ECO:0000313" key="3">
    <source>
        <dbReference type="Proteomes" id="UP000186817"/>
    </source>
</evidence>
<feature type="compositionally biased region" description="Acidic residues" evidence="1">
    <location>
        <begin position="679"/>
        <end position="710"/>
    </location>
</feature>
<dbReference type="InterPro" id="IPR009072">
    <property type="entry name" value="Histone-fold"/>
</dbReference>
<gene>
    <name evidence="2" type="ORF">AK812_SmicGene33732</name>
</gene>
<feature type="region of interest" description="Disordered" evidence="1">
    <location>
        <begin position="422"/>
        <end position="460"/>
    </location>
</feature>
<accession>A0A1Q9CQV3</accession>
<dbReference type="Gene3D" id="1.10.20.10">
    <property type="entry name" value="Histone, subunit A"/>
    <property type="match status" value="1"/>
</dbReference>